<organism evidence="2">
    <name type="scientific">uncultured Sulfurovum sp</name>
    <dbReference type="NCBI Taxonomy" id="269237"/>
    <lineage>
        <taxon>Bacteria</taxon>
        <taxon>Pseudomonadati</taxon>
        <taxon>Campylobacterota</taxon>
        <taxon>Epsilonproteobacteria</taxon>
        <taxon>Campylobacterales</taxon>
        <taxon>Sulfurovaceae</taxon>
        <taxon>Sulfurovum</taxon>
        <taxon>environmental samples</taxon>
    </lineage>
</organism>
<evidence type="ECO:0000256" key="1">
    <source>
        <dbReference type="SAM" id="SignalP"/>
    </source>
</evidence>
<name>A0A6S6TNZ0_9BACT</name>
<feature type="signal peptide" evidence="1">
    <location>
        <begin position="1"/>
        <end position="19"/>
    </location>
</feature>
<feature type="non-terminal residue" evidence="2">
    <location>
        <position position="100"/>
    </location>
</feature>
<evidence type="ECO:0000313" key="2">
    <source>
        <dbReference type="EMBL" id="CAA6822602.1"/>
    </source>
</evidence>
<keyword evidence="1" id="KW-0732">Signal</keyword>
<feature type="chain" id="PRO_5027985779" evidence="1">
    <location>
        <begin position="20"/>
        <end position="100"/>
    </location>
</feature>
<protein>
    <submittedName>
        <fullName evidence="2">Uncharacterized protein</fullName>
    </submittedName>
</protein>
<proteinExistence type="predicted"/>
<dbReference type="AlphaFoldDB" id="A0A6S6TNZ0"/>
<gene>
    <name evidence="2" type="ORF">HELGO_WM55937</name>
</gene>
<sequence>MKNTLKLLLLLLLTQTTMAKEISHSIDNKAFKTKSSVYLTPAQKLTLKFDVKNAKSIKWYQIIPDTSKFYKNANHPWEPNAYKWTGYGTLDYKRVEIKAF</sequence>
<reference evidence="2" key="1">
    <citation type="submission" date="2020-01" db="EMBL/GenBank/DDBJ databases">
        <authorList>
            <person name="Meier V. D."/>
            <person name="Meier V D."/>
        </authorList>
    </citation>
    <scope>NUCLEOTIDE SEQUENCE</scope>
    <source>
        <strain evidence="2">HLG_WM_MAG_03</strain>
    </source>
</reference>
<accession>A0A6S6TNZ0</accession>
<dbReference type="EMBL" id="CACVAR010000338">
    <property type="protein sequence ID" value="CAA6822602.1"/>
    <property type="molecule type" value="Genomic_DNA"/>
</dbReference>